<dbReference type="Proteomes" id="UP000830434">
    <property type="component" value="Chromosome"/>
</dbReference>
<organism evidence="1 2">
    <name type="scientific">Halorussus gelatinilyticus</name>
    <dbReference type="NCBI Taxonomy" id="2937524"/>
    <lineage>
        <taxon>Archaea</taxon>
        <taxon>Methanobacteriati</taxon>
        <taxon>Methanobacteriota</taxon>
        <taxon>Stenosarchaea group</taxon>
        <taxon>Halobacteria</taxon>
        <taxon>Halobacteriales</taxon>
        <taxon>Haladaptataceae</taxon>
        <taxon>Halorussus</taxon>
    </lineage>
</organism>
<evidence type="ECO:0000313" key="1">
    <source>
        <dbReference type="EMBL" id="UPW02183.1"/>
    </source>
</evidence>
<keyword evidence="2" id="KW-1185">Reference proteome</keyword>
<evidence type="ECO:0000313" key="2">
    <source>
        <dbReference type="Proteomes" id="UP000830434"/>
    </source>
</evidence>
<dbReference type="EMBL" id="CP096658">
    <property type="protein sequence ID" value="UPW02183.1"/>
    <property type="molecule type" value="Genomic_DNA"/>
</dbReference>
<protein>
    <recommendedName>
        <fullName evidence="3">Rubrerythrin-like domain-containing protein</fullName>
    </recommendedName>
</protein>
<dbReference type="KEGG" id="haxz:M0R88_08830"/>
<name>A0A8U0IM14_9EURY</name>
<reference evidence="1" key="1">
    <citation type="submission" date="2022-04" db="EMBL/GenBank/DDBJ databases">
        <title>Diverse halophilic archaea isolated from saline environments.</title>
        <authorList>
            <person name="Cui H.-L."/>
        </authorList>
    </citation>
    <scope>NUCLEOTIDE SEQUENCE</scope>
    <source>
        <strain evidence="1">XZYJT40</strain>
    </source>
</reference>
<sequence>MRLFRRLAERRRRSGGADDGGRYVCTLCGARFDERAVVVCPECRGFVVRRQE</sequence>
<evidence type="ECO:0008006" key="3">
    <source>
        <dbReference type="Google" id="ProtNLM"/>
    </source>
</evidence>
<accession>A0A8U0IM14</accession>
<proteinExistence type="predicted"/>
<gene>
    <name evidence="1" type="ORF">M0R88_08830</name>
</gene>
<dbReference type="RefSeq" id="WP_248656569.1">
    <property type="nucleotide sequence ID" value="NZ_CP096658.1"/>
</dbReference>
<dbReference type="GeneID" id="72189955"/>
<dbReference type="AlphaFoldDB" id="A0A8U0IM14"/>